<gene>
    <name evidence="1" type="ORF">GWI33_007245</name>
</gene>
<protein>
    <submittedName>
        <fullName evidence="1">Uncharacterized protein</fullName>
    </submittedName>
</protein>
<evidence type="ECO:0000313" key="1">
    <source>
        <dbReference type="EMBL" id="KAF7279427.1"/>
    </source>
</evidence>
<keyword evidence="2" id="KW-1185">Reference proteome</keyword>
<sequence>MRMKKCFPRIYNDKTTEQAKQNSGQKLRNKLCEPNYDFQLTRDKRPSLVDLTESYAEQVGSKSVSESWWNMRTNRRVVSRYFYVECLDLRPQTRFRIYLASELRII</sequence>
<evidence type="ECO:0000313" key="2">
    <source>
        <dbReference type="Proteomes" id="UP000625711"/>
    </source>
</evidence>
<name>A0A834II28_RHYFE</name>
<accession>A0A834II28</accession>
<dbReference type="Proteomes" id="UP000625711">
    <property type="component" value="Unassembled WGS sequence"/>
</dbReference>
<proteinExistence type="predicted"/>
<reference evidence="1" key="1">
    <citation type="submission" date="2020-08" db="EMBL/GenBank/DDBJ databases">
        <title>Genome sequencing and assembly of the red palm weevil Rhynchophorus ferrugineus.</title>
        <authorList>
            <person name="Dias G.B."/>
            <person name="Bergman C.M."/>
            <person name="Manee M."/>
        </authorList>
    </citation>
    <scope>NUCLEOTIDE SEQUENCE</scope>
    <source>
        <strain evidence="1">AA-2017</strain>
        <tissue evidence="1">Whole larva</tissue>
    </source>
</reference>
<organism evidence="1 2">
    <name type="scientific">Rhynchophorus ferrugineus</name>
    <name type="common">Red palm weevil</name>
    <name type="synonym">Curculio ferrugineus</name>
    <dbReference type="NCBI Taxonomy" id="354439"/>
    <lineage>
        <taxon>Eukaryota</taxon>
        <taxon>Metazoa</taxon>
        <taxon>Ecdysozoa</taxon>
        <taxon>Arthropoda</taxon>
        <taxon>Hexapoda</taxon>
        <taxon>Insecta</taxon>
        <taxon>Pterygota</taxon>
        <taxon>Neoptera</taxon>
        <taxon>Endopterygota</taxon>
        <taxon>Coleoptera</taxon>
        <taxon>Polyphaga</taxon>
        <taxon>Cucujiformia</taxon>
        <taxon>Curculionidae</taxon>
        <taxon>Dryophthorinae</taxon>
        <taxon>Rhynchophorus</taxon>
    </lineage>
</organism>
<dbReference type="AlphaFoldDB" id="A0A834II28"/>
<dbReference type="EMBL" id="JAACXV010000362">
    <property type="protein sequence ID" value="KAF7279427.1"/>
    <property type="molecule type" value="Genomic_DNA"/>
</dbReference>
<comment type="caution">
    <text evidence="1">The sequence shown here is derived from an EMBL/GenBank/DDBJ whole genome shotgun (WGS) entry which is preliminary data.</text>
</comment>